<keyword evidence="2" id="KW-1185">Reference proteome</keyword>
<dbReference type="Pfam" id="PF24366">
    <property type="entry name" value="DUF7522"/>
    <property type="match status" value="1"/>
</dbReference>
<accession>A0ABU2FJ44</accession>
<dbReference type="Proteomes" id="UP001259659">
    <property type="component" value="Unassembled WGS sequence"/>
</dbReference>
<dbReference type="EMBL" id="JAMQON010000010">
    <property type="protein sequence ID" value="MDS0261963.1"/>
    <property type="molecule type" value="Genomic_DNA"/>
</dbReference>
<comment type="caution">
    <text evidence="1">The sequence shown here is derived from an EMBL/GenBank/DDBJ whole genome shotgun (WGS) entry which is preliminary data.</text>
</comment>
<evidence type="ECO:0000313" key="2">
    <source>
        <dbReference type="Proteomes" id="UP001259659"/>
    </source>
</evidence>
<dbReference type="RefSeq" id="WP_310921809.1">
    <property type="nucleotide sequence ID" value="NZ_JAMQON010000010.1"/>
</dbReference>
<reference evidence="1 2" key="1">
    <citation type="submission" date="2022-06" db="EMBL/GenBank/DDBJ databases">
        <title>Haloarcula sp. a new haloarchaeum isolate from saline soil.</title>
        <authorList>
            <person name="Strakova D."/>
            <person name="Galisteo C."/>
            <person name="Sanchez-Porro C."/>
            <person name="Ventosa A."/>
        </authorList>
    </citation>
    <scope>NUCLEOTIDE SEQUENCE [LARGE SCALE GENOMIC DNA]</scope>
    <source>
        <strain evidence="1 2">S1CR25-12</strain>
    </source>
</reference>
<name>A0ABU2FJ44_9EURY</name>
<sequence>MVEQAAEILAEYIYDRIGHGLRTVVIIKNDDFDIHYLNDDLQQEYTKEGYREVVNTFRLQDPFLSPGLEGKPVGERRALVDYHENACIIQFPYSESEIILISISRDAGRDLVEFIESCRQIIKDNT</sequence>
<dbReference type="InterPro" id="IPR055944">
    <property type="entry name" value="DUF7522"/>
</dbReference>
<protein>
    <submittedName>
        <fullName evidence="1">Uncharacterized protein</fullName>
    </submittedName>
</protein>
<evidence type="ECO:0000313" key="1">
    <source>
        <dbReference type="EMBL" id="MDS0261963.1"/>
    </source>
</evidence>
<gene>
    <name evidence="1" type="ORF">NDI56_21380</name>
</gene>
<proteinExistence type="predicted"/>
<organism evidence="1 2">
    <name type="scientific">Haloarcula saliterrae</name>
    <dbReference type="NCBI Taxonomy" id="2950534"/>
    <lineage>
        <taxon>Archaea</taxon>
        <taxon>Methanobacteriati</taxon>
        <taxon>Methanobacteriota</taxon>
        <taxon>Stenosarchaea group</taxon>
        <taxon>Halobacteria</taxon>
        <taxon>Halobacteriales</taxon>
        <taxon>Haloarculaceae</taxon>
        <taxon>Haloarcula</taxon>
    </lineage>
</organism>